<dbReference type="SUPFAM" id="SSF57716">
    <property type="entry name" value="Glucocorticoid receptor-like (DNA-binding domain)"/>
    <property type="match status" value="1"/>
</dbReference>
<dbReference type="GO" id="GO:0015935">
    <property type="term" value="C:small ribosomal subunit"/>
    <property type="evidence" value="ECO:0007669"/>
    <property type="project" value="TreeGrafter"/>
</dbReference>
<dbReference type="InterPro" id="IPR023036">
    <property type="entry name" value="Ribosomal_uS14_bac/plastid"/>
</dbReference>
<keyword evidence="7" id="KW-0699">rRNA-binding</keyword>
<dbReference type="RefSeq" id="WP_073068606.1">
    <property type="nucleotide sequence ID" value="NZ_FQUS01000043.1"/>
</dbReference>
<dbReference type="GO" id="GO:0006412">
    <property type="term" value="P:translation"/>
    <property type="evidence" value="ECO:0007669"/>
    <property type="project" value="UniProtKB-UniRule"/>
</dbReference>
<dbReference type="NCBIfam" id="NF006477">
    <property type="entry name" value="PRK08881.1"/>
    <property type="match status" value="1"/>
</dbReference>
<dbReference type="GO" id="GO:0003735">
    <property type="term" value="F:structural constituent of ribosome"/>
    <property type="evidence" value="ECO:0007669"/>
    <property type="project" value="InterPro"/>
</dbReference>
<evidence type="ECO:0000256" key="4">
    <source>
        <dbReference type="ARBA" id="ARBA00023274"/>
    </source>
</evidence>
<dbReference type="InterPro" id="IPR043140">
    <property type="entry name" value="Ribosomal_uS14_sf"/>
</dbReference>
<protein>
    <recommendedName>
        <fullName evidence="5 7">Small ribosomal subunit protein uS14</fullName>
    </recommendedName>
</protein>
<dbReference type="Gene3D" id="4.10.830.10">
    <property type="entry name" value="30s Ribosomal Protein S14, Chain N"/>
    <property type="match status" value="1"/>
</dbReference>
<keyword evidence="3 7" id="KW-0689">Ribosomal protein</keyword>
<gene>
    <name evidence="7" type="primary">rpsN</name>
    <name evidence="8" type="ORF">SAMN05443144_14316</name>
</gene>
<evidence type="ECO:0000313" key="9">
    <source>
        <dbReference type="Proteomes" id="UP000184041"/>
    </source>
</evidence>
<dbReference type="OrthoDB" id="9810484at2"/>
<dbReference type="GO" id="GO:0019843">
    <property type="term" value="F:rRNA binding"/>
    <property type="evidence" value="ECO:0007669"/>
    <property type="project" value="UniProtKB-UniRule"/>
</dbReference>
<name>A0A1M5LMD9_9BACT</name>
<evidence type="ECO:0000256" key="3">
    <source>
        <dbReference type="ARBA" id="ARBA00022980"/>
    </source>
</evidence>
<reference evidence="8 9" key="1">
    <citation type="submission" date="2016-11" db="EMBL/GenBank/DDBJ databases">
        <authorList>
            <person name="Jaros S."/>
            <person name="Januszkiewicz K."/>
            <person name="Wedrychowicz H."/>
        </authorList>
    </citation>
    <scope>NUCLEOTIDE SEQUENCE [LARGE SCALE GENOMIC DNA]</scope>
    <source>
        <strain evidence="8 9">DSM 21986</strain>
    </source>
</reference>
<comment type="similarity">
    <text evidence="2 7">Belongs to the universal ribosomal protein uS14 family.</text>
</comment>
<dbReference type="AlphaFoldDB" id="A0A1M5LMD9"/>
<dbReference type="STRING" id="1194090.SAMN05443144_14316"/>
<dbReference type="EMBL" id="FQUS01000043">
    <property type="protein sequence ID" value="SHG66221.1"/>
    <property type="molecule type" value="Genomic_DNA"/>
</dbReference>
<accession>A0A1M5LMD9</accession>
<evidence type="ECO:0000256" key="1">
    <source>
        <dbReference type="ARBA" id="ARBA00003686"/>
    </source>
</evidence>
<organism evidence="8 9">
    <name type="scientific">Fodinibius roseus</name>
    <dbReference type="NCBI Taxonomy" id="1194090"/>
    <lineage>
        <taxon>Bacteria</taxon>
        <taxon>Pseudomonadati</taxon>
        <taxon>Balneolota</taxon>
        <taxon>Balneolia</taxon>
        <taxon>Balneolales</taxon>
        <taxon>Balneolaceae</taxon>
        <taxon>Fodinibius</taxon>
    </lineage>
</organism>
<dbReference type="Pfam" id="PF00253">
    <property type="entry name" value="Ribosomal_S14"/>
    <property type="match status" value="1"/>
</dbReference>
<dbReference type="PANTHER" id="PTHR19836:SF19">
    <property type="entry name" value="SMALL RIBOSOMAL SUBUNIT PROTEIN US14M"/>
    <property type="match status" value="1"/>
</dbReference>
<dbReference type="InterPro" id="IPR001209">
    <property type="entry name" value="Ribosomal_uS14"/>
</dbReference>
<keyword evidence="4 7" id="KW-0687">Ribonucleoprotein</keyword>
<dbReference type="GO" id="GO:0005737">
    <property type="term" value="C:cytoplasm"/>
    <property type="evidence" value="ECO:0007669"/>
    <property type="project" value="UniProtKB-ARBA"/>
</dbReference>
<evidence type="ECO:0000256" key="6">
    <source>
        <dbReference type="ARBA" id="ARBA00047110"/>
    </source>
</evidence>
<proteinExistence type="inferred from homology"/>
<dbReference type="HAMAP" id="MF_00537">
    <property type="entry name" value="Ribosomal_uS14_1"/>
    <property type="match status" value="1"/>
</dbReference>
<evidence type="ECO:0000256" key="2">
    <source>
        <dbReference type="ARBA" id="ARBA00009083"/>
    </source>
</evidence>
<dbReference type="PANTHER" id="PTHR19836">
    <property type="entry name" value="30S RIBOSOMAL PROTEIN S14"/>
    <property type="match status" value="1"/>
</dbReference>
<evidence type="ECO:0000313" key="8">
    <source>
        <dbReference type="EMBL" id="SHG66221.1"/>
    </source>
</evidence>
<keyword evidence="9" id="KW-1185">Reference proteome</keyword>
<evidence type="ECO:0000256" key="5">
    <source>
        <dbReference type="ARBA" id="ARBA00035167"/>
    </source>
</evidence>
<dbReference type="Proteomes" id="UP000184041">
    <property type="component" value="Unassembled WGS sequence"/>
</dbReference>
<comment type="subunit">
    <text evidence="6 7">Part of the 30S ribosomal subunit. Contacts proteins S3 and S10.</text>
</comment>
<evidence type="ECO:0000256" key="7">
    <source>
        <dbReference type="HAMAP-Rule" id="MF_00537"/>
    </source>
</evidence>
<keyword evidence="7" id="KW-0694">RNA-binding</keyword>
<comment type="function">
    <text evidence="1 7">Binds 16S rRNA, required for the assembly of 30S particles and may also be responsible for determining the conformation of the 16S rRNA at the A site.</text>
</comment>
<sequence length="89" mass="10543">MAKAAWIARNKKRKRTVKKYAEKRRKLKEEGKWEELQKLPRDASPTRVNNRCSLTGRSRGYIRKYGISRIKFRELALEGKIPGIRKASW</sequence>